<evidence type="ECO:0000256" key="3">
    <source>
        <dbReference type="ARBA" id="ARBA00023002"/>
    </source>
</evidence>
<evidence type="ECO:0000256" key="4">
    <source>
        <dbReference type="ARBA" id="ARBA00023004"/>
    </source>
</evidence>
<feature type="binding site" evidence="5">
    <location>
        <position position="301"/>
    </location>
    <ligand>
        <name>Fe cation</name>
        <dbReference type="ChEBI" id="CHEBI:24875"/>
        <note>catalytic</note>
    </ligand>
</feature>
<evidence type="ECO:0000313" key="8">
    <source>
        <dbReference type="Proteomes" id="UP000249619"/>
    </source>
</evidence>
<dbReference type="Pfam" id="PF03055">
    <property type="entry name" value="RPE65"/>
    <property type="match status" value="1"/>
</dbReference>
<feature type="binding site" evidence="5">
    <location>
        <position position="228"/>
    </location>
    <ligand>
        <name>Fe cation</name>
        <dbReference type="ChEBI" id="CHEBI:24875"/>
        <note>catalytic</note>
    </ligand>
</feature>
<dbReference type="OrthoDB" id="407010at2759"/>
<dbReference type="PANTHER" id="PTHR10543">
    <property type="entry name" value="BETA-CAROTENE DIOXYGENASE"/>
    <property type="match status" value="1"/>
</dbReference>
<gene>
    <name evidence="7" type="ORF">DDE83_003720</name>
</gene>
<organism evidence="7 8">
    <name type="scientific">Stemphylium lycopersici</name>
    <name type="common">Tomato gray leaf spot disease fungus</name>
    <name type="synonym">Thyrospora lycopersici</name>
    <dbReference type="NCBI Taxonomy" id="183478"/>
    <lineage>
        <taxon>Eukaryota</taxon>
        <taxon>Fungi</taxon>
        <taxon>Dikarya</taxon>
        <taxon>Ascomycota</taxon>
        <taxon>Pezizomycotina</taxon>
        <taxon>Dothideomycetes</taxon>
        <taxon>Pleosporomycetidae</taxon>
        <taxon>Pleosporales</taxon>
        <taxon>Pleosporineae</taxon>
        <taxon>Pleosporaceae</taxon>
        <taxon>Stemphylium</taxon>
    </lineage>
</organism>
<proteinExistence type="inferred from homology"/>
<evidence type="ECO:0000256" key="5">
    <source>
        <dbReference type="PIRSR" id="PIRSR604294-1"/>
    </source>
</evidence>
<sequence length="734" mass="81594">MTTPQPIKGAEGLPSQWAFTEDLAGFDIPIRLEGEIGDVMVRGTIPDSIDGTFYRVAQDLATPAPKGLSPIGGSGSVTAFRIHKGHVDFKVRYVHNDRYKIERNAKKTLWSDIMNEPLSHHPCISAVLGATSNTNVIHWAGRLLALVEIHPAYSMDPDTLETTGEDPFGDQITTTSFTAHPHLDPHVDELVTYSLDFMKQEIIAYSIDRQGIVKNEHLFKQSMPGTVHDMAITDNWNVFCQWPTLPNPSQEPGASPIIWDTERPAMFIVTPRRPESPLKGSGWKPYESRVYTHPYNSEILHTAGAWEEDGKIFFEGVWPHHGHFPFWQQANGKPVAKTELCDLVRLEIDPSKPSDSQIPDPVVLVDIPNEFCRIDERYQCRKYDHIFMNVFYSEDGSLDLFENKHIYQGLNATAMLTKSTGELKVYYPGPQCRCQEPVHIPRSDDAPEGDGYIIFAVDRLDVNLTNVVILDTAGDFQTPVAVIELPMRMRAQIHGNWVDARELSGKPLVVPPPLTHMNWHRTKPNRGNQQRPRRHQQKCGAGHSIARSPVQRQANMFRKTALIVLAVAARVQADFMVYTAPPIPTSAIPTFANPSDASSWTTSVFLNANLAYGAFTRSLGEPYQSSLTSARSEIDAWVATASNYSIPAEVTMADETPTYFSMPDWYTALPSRARAFKELQVSDQFSIVRNVIAARATSASASDSTGAAMPTARPGEWMRAEFGVLAAAAAAAFL</sequence>
<protein>
    <submittedName>
        <fullName evidence="7">Lignostilbene dioxygenase family protein</fullName>
    </submittedName>
</protein>
<reference evidence="8" key="1">
    <citation type="submission" date="2018-05" db="EMBL/GenBank/DDBJ databases">
        <title>Draft genome sequence of Stemphylium lycopersici strain CIDEFI 213.</title>
        <authorList>
            <person name="Medina R."/>
            <person name="Franco M.E.E."/>
            <person name="Lucentini C.G."/>
            <person name="Saparrat M.C.N."/>
            <person name="Balatti P.A."/>
        </authorList>
    </citation>
    <scope>NUCLEOTIDE SEQUENCE [LARGE SCALE GENOMIC DNA]</scope>
    <source>
        <strain evidence="8">CIDEFI 213</strain>
    </source>
</reference>
<keyword evidence="3" id="KW-0560">Oxidoreductase</keyword>
<dbReference type="STRING" id="183478.A0A364N6P6"/>
<keyword evidence="2 5" id="KW-0479">Metal-binding</keyword>
<comment type="similarity">
    <text evidence="1">Belongs to the carotenoid oxygenase family.</text>
</comment>
<comment type="cofactor">
    <cofactor evidence="5">
        <name>Fe(2+)</name>
        <dbReference type="ChEBI" id="CHEBI:29033"/>
    </cofactor>
    <text evidence="5">Binds 1 Fe(2+) ion per subunit.</text>
</comment>
<comment type="caution">
    <text evidence="7">The sequence shown here is derived from an EMBL/GenBank/DDBJ whole genome shotgun (WGS) entry which is preliminary data.</text>
</comment>
<name>A0A364N6P6_STELY</name>
<feature type="region of interest" description="Disordered" evidence="6">
    <location>
        <begin position="511"/>
        <end position="544"/>
    </location>
</feature>
<dbReference type="Proteomes" id="UP000249619">
    <property type="component" value="Unassembled WGS sequence"/>
</dbReference>
<evidence type="ECO:0000256" key="1">
    <source>
        <dbReference type="ARBA" id="ARBA00006787"/>
    </source>
</evidence>
<evidence type="ECO:0000256" key="2">
    <source>
        <dbReference type="ARBA" id="ARBA00022723"/>
    </source>
</evidence>
<dbReference type="GO" id="GO:0046872">
    <property type="term" value="F:metal ion binding"/>
    <property type="evidence" value="ECO:0007669"/>
    <property type="project" value="UniProtKB-KW"/>
</dbReference>
<keyword evidence="7" id="KW-0223">Dioxygenase</keyword>
<evidence type="ECO:0000313" key="7">
    <source>
        <dbReference type="EMBL" id="RAR12922.1"/>
    </source>
</evidence>
<dbReference type="AlphaFoldDB" id="A0A364N6P6"/>
<dbReference type="InterPro" id="IPR004294">
    <property type="entry name" value="Carotenoid_Oase"/>
</dbReference>
<dbReference type="GO" id="GO:0010436">
    <property type="term" value="F:carotenoid dioxygenase activity"/>
    <property type="evidence" value="ECO:0007669"/>
    <property type="project" value="TreeGrafter"/>
</dbReference>
<dbReference type="EMBL" id="QGDH01000043">
    <property type="protein sequence ID" value="RAR12922.1"/>
    <property type="molecule type" value="Genomic_DNA"/>
</dbReference>
<dbReference type="PANTHER" id="PTHR10543:SF89">
    <property type="entry name" value="CAROTENOID 9,10(9',10')-CLEAVAGE DIOXYGENASE 1"/>
    <property type="match status" value="1"/>
</dbReference>
<dbReference type="GO" id="GO:0016121">
    <property type="term" value="P:carotene catabolic process"/>
    <property type="evidence" value="ECO:0007669"/>
    <property type="project" value="TreeGrafter"/>
</dbReference>
<keyword evidence="4 5" id="KW-0408">Iron</keyword>
<accession>A0A364N6P6</accession>
<evidence type="ECO:0000256" key="6">
    <source>
        <dbReference type="SAM" id="MobiDB-lite"/>
    </source>
</evidence>
<feature type="binding site" evidence="5">
    <location>
        <position position="180"/>
    </location>
    <ligand>
        <name>Fe cation</name>
        <dbReference type="ChEBI" id="CHEBI:24875"/>
        <note>catalytic</note>
    </ligand>
</feature>
<keyword evidence="8" id="KW-1185">Reference proteome</keyword>
<feature type="binding site" evidence="5">
    <location>
        <position position="494"/>
    </location>
    <ligand>
        <name>Fe cation</name>
        <dbReference type="ChEBI" id="CHEBI:24875"/>
        <note>catalytic</note>
    </ligand>
</feature>